<dbReference type="GO" id="GO:0008270">
    <property type="term" value="F:zinc ion binding"/>
    <property type="evidence" value="ECO:0007669"/>
    <property type="project" value="UniProtKB-KW"/>
</dbReference>
<evidence type="ECO:0000256" key="8">
    <source>
        <dbReference type="ARBA" id="ARBA00023125"/>
    </source>
</evidence>
<dbReference type="FunFam" id="3.30.160.60:FF:000110">
    <property type="entry name" value="Zinc finger protein-like"/>
    <property type="match status" value="1"/>
</dbReference>
<evidence type="ECO:0000256" key="2">
    <source>
        <dbReference type="ARBA" id="ARBA00006991"/>
    </source>
</evidence>
<dbReference type="Pfam" id="PF00096">
    <property type="entry name" value="zf-C2H2"/>
    <property type="match status" value="2"/>
</dbReference>
<feature type="domain" description="C2H2-type" evidence="12">
    <location>
        <begin position="278"/>
        <end position="298"/>
    </location>
</feature>
<dbReference type="SUPFAM" id="SSF57667">
    <property type="entry name" value="beta-beta-alpha zinc fingers"/>
    <property type="match status" value="3"/>
</dbReference>
<dbReference type="SMART" id="SM00355">
    <property type="entry name" value="ZnF_C2H2"/>
    <property type="match status" value="8"/>
</dbReference>
<accession>A0A433U201</accession>
<dbReference type="OrthoDB" id="8918594at2759"/>
<feature type="domain" description="C2H2-type" evidence="12">
    <location>
        <begin position="250"/>
        <end position="277"/>
    </location>
</feature>
<evidence type="ECO:0000313" key="14">
    <source>
        <dbReference type="Proteomes" id="UP000271974"/>
    </source>
</evidence>
<proteinExistence type="inferred from homology"/>
<dbReference type="GO" id="GO:0000978">
    <property type="term" value="F:RNA polymerase II cis-regulatory region sequence-specific DNA binding"/>
    <property type="evidence" value="ECO:0007669"/>
    <property type="project" value="TreeGrafter"/>
</dbReference>
<dbReference type="GO" id="GO:0000981">
    <property type="term" value="F:DNA-binding transcription factor activity, RNA polymerase II-specific"/>
    <property type="evidence" value="ECO:0007669"/>
    <property type="project" value="TreeGrafter"/>
</dbReference>
<dbReference type="InterPro" id="IPR013087">
    <property type="entry name" value="Znf_C2H2_type"/>
</dbReference>
<keyword evidence="14" id="KW-1185">Reference proteome</keyword>
<protein>
    <recommendedName>
        <fullName evidence="12">C2H2-type domain-containing protein</fullName>
    </recommendedName>
</protein>
<keyword evidence="10" id="KW-0539">Nucleus</keyword>
<dbReference type="STRING" id="188477.A0A433U201"/>
<evidence type="ECO:0000256" key="5">
    <source>
        <dbReference type="ARBA" id="ARBA00022771"/>
    </source>
</evidence>
<keyword evidence="5 11" id="KW-0863">Zinc-finger</keyword>
<keyword evidence="8" id="KW-0238">DNA-binding</keyword>
<dbReference type="PROSITE" id="PS50157">
    <property type="entry name" value="ZINC_FINGER_C2H2_2"/>
    <property type="match status" value="4"/>
</dbReference>
<comment type="caution">
    <text evidence="13">The sequence shown here is derived from an EMBL/GenBank/DDBJ whole genome shotgun (WGS) entry which is preliminary data.</text>
</comment>
<evidence type="ECO:0000313" key="13">
    <source>
        <dbReference type="EMBL" id="RUS87825.1"/>
    </source>
</evidence>
<sequence>MSALTLQCPFCKSQFKSTLDLCTHKNTMHKHLKLNCFLCDFKSKRMDKWVKHLSKKHFIETPKLTHLIRKEKRRLLAEPVTLNGKRAKLSENTARAEKPVTRLKRHSDQDLSNKEILDAKALVPNLICAHCDKVFVSEAAYQSHQSKVTKSTSSSMQDNSSEVLGYSIGPATWKCLKCSQTFASAAKLSRHTRLHCHICPYTAGSKTEIDRHLRGHNEEKIFHCPLCDYKAAVKSAVTLHLRTHTEERPFPCDQCDYAARTSSQLISHKLRHSGKKPYQCNTCGQRFTQAGSLGKHKKKEICVKVDLSSVGL</sequence>
<evidence type="ECO:0000256" key="10">
    <source>
        <dbReference type="ARBA" id="ARBA00023242"/>
    </source>
</evidence>
<evidence type="ECO:0000256" key="6">
    <source>
        <dbReference type="ARBA" id="ARBA00022833"/>
    </source>
</evidence>
<keyword evidence="6" id="KW-0862">Zinc</keyword>
<dbReference type="PANTHER" id="PTHR24388:SF96">
    <property type="entry name" value="GENE, 32687-RELATED"/>
    <property type="match status" value="1"/>
</dbReference>
<dbReference type="GO" id="GO:0005634">
    <property type="term" value="C:nucleus"/>
    <property type="evidence" value="ECO:0007669"/>
    <property type="project" value="UniProtKB-SubCell"/>
</dbReference>
<dbReference type="Gene3D" id="3.30.160.60">
    <property type="entry name" value="Classic Zinc Finger"/>
    <property type="match status" value="5"/>
</dbReference>
<dbReference type="InterPro" id="IPR050527">
    <property type="entry name" value="Snail/Krueppel_Znf"/>
</dbReference>
<evidence type="ECO:0000256" key="7">
    <source>
        <dbReference type="ARBA" id="ARBA00023015"/>
    </source>
</evidence>
<evidence type="ECO:0000256" key="1">
    <source>
        <dbReference type="ARBA" id="ARBA00004123"/>
    </source>
</evidence>
<dbReference type="PANTHER" id="PTHR24388">
    <property type="entry name" value="ZINC FINGER PROTEIN"/>
    <property type="match status" value="1"/>
</dbReference>
<gene>
    <name evidence="13" type="ORF">EGW08_004424</name>
</gene>
<dbReference type="Proteomes" id="UP000271974">
    <property type="component" value="Unassembled WGS sequence"/>
</dbReference>
<reference evidence="13 14" key="1">
    <citation type="submission" date="2019-01" db="EMBL/GenBank/DDBJ databases">
        <title>A draft genome assembly of the solar-powered sea slug Elysia chlorotica.</title>
        <authorList>
            <person name="Cai H."/>
            <person name="Li Q."/>
            <person name="Fang X."/>
            <person name="Li J."/>
            <person name="Curtis N.E."/>
            <person name="Altenburger A."/>
            <person name="Shibata T."/>
            <person name="Feng M."/>
            <person name="Maeda T."/>
            <person name="Schwartz J.A."/>
            <person name="Shigenobu S."/>
            <person name="Lundholm N."/>
            <person name="Nishiyama T."/>
            <person name="Yang H."/>
            <person name="Hasebe M."/>
            <person name="Li S."/>
            <person name="Pierce S.K."/>
            <person name="Wang J."/>
        </authorList>
    </citation>
    <scope>NUCLEOTIDE SEQUENCE [LARGE SCALE GENOMIC DNA]</scope>
    <source>
        <strain evidence="13">EC2010</strain>
        <tissue evidence="13">Whole organism of an adult</tissue>
    </source>
</reference>
<dbReference type="InterPro" id="IPR036236">
    <property type="entry name" value="Znf_C2H2_sf"/>
</dbReference>
<evidence type="ECO:0000259" key="12">
    <source>
        <dbReference type="PROSITE" id="PS50157"/>
    </source>
</evidence>
<dbReference type="EMBL" id="RQTK01000100">
    <property type="protein sequence ID" value="RUS87825.1"/>
    <property type="molecule type" value="Genomic_DNA"/>
</dbReference>
<comment type="similarity">
    <text evidence="2">Belongs to the krueppel C2H2-type zinc-finger protein family.</text>
</comment>
<keyword evidence="4" id="KW-0677">Repeat</keyword>
<keyword evidence="9" id="KW-0804">Transcription</keyword>
<feature type="domain" description="C2H2-type" evidence="12">
    <location>
        <begin position="222"/>
        <end position="249"/>
    </location>
</feature>
<name>A0A433U201_ELYCH</name>
<dbReference type="FunFam" id="3.30.160.60:FF:000448">
    <property type="entry name" value="RE1-silencing transcription factor A"/>
    <property type="match status" value="1"/>
</dbReference>
<evidence type="ECO:0000256" key="3">
    <source>
        <dbReference type="ARBA" id="ARBA00022723"/>
    </source>
</evidence>
<feature type="domain" description="C2H2-type" evidence="12">
    <location>
        <begin position="173"/>
        <end position="200"/>
    </location>
</feature>
<organism evidence="13 14">
    <name type="scientific">Elysia chlorotica</name>
    <name type="common">Eastern emerald elysia</name>
    <name type="synonym">Sea slug</name>
    <dbReference type="NCBI Taxonomy" id="188477"/>
    <lineage>
        <taxon>Eukaryota</taxon>
        <taxon>Metazoa</taxon>
        <taxon>Spiralia</taxon>
        <taxon>Lophotrochozoa</taxon>
        <taxon>Mollusca</taxon>
        <taxon>Gastropoda</taxon>
        <taxon>Heterobranchia</taxon>
        <taxon>Euthyneura</taxon>
        <taxon>Panpulmonata</taxon>
        <taxon>Sacoglossa</taxon>
        <taxon>Placobranchoidea</taxon>
        <taxon>Plakobranchidae</taxon>
        <taxon>Elysia</taxon>
    </lineage>
</organism>
<keyword evidence="3" id="KW-0479">Metal-binding</keyword>
<dbReference type="PROSITE" id="PS00028">
    <property type="entry name" value="ZINC_FINGER_C2H2_1"/>
    <property type="match status" value="2"/>
</dbReference>
<evidence type="ECO:0000256" key="4">
    <source>
        <dbReference type="ARBA" id="ARBA00022737"/>
    </source>
</evidence>
<evidence type="ECO:0000256" key="9">
    <source>
        <dbReference type="ARBA" id="ARBA00023163"/>
    </source>
</evidence>
<keyword evidence="7" id="KW-0805">Transcription regulation</keyword>
<evidence type="ECO:0000256" key="11">
    <source>
        <dbReference type="PROSITE-ProRule" id="PRU00042"/>
    </source>
</evidence>
<comment type="subcellular location">
    <subcellularLocation>
        <location evidence="1">Nucleus</location>
    </subcellularLocation>
</comment>
<dbReference type="AlphaFoldDB" id="A0A433U201"/>